<dbReference type="InterPro" id="IPR010254">
    <property type="entry name" value="B12-dep_deHydtase_bsu"/>
</dbReference>
<organism evidence="2 3">
    <name type="scientific">Actinomycetospora aeridis</name>
    <dbReference type="NCBI Taxonomy" id="3129231"/>
    <lineage>
        <taxon>Bacteria</taxon>
        <taxon>Bacillati</taxon>
        <taxon>Actinomycetota</taxon>
        <taxon>Actinomycetes</taxon>
        <taxon>Pseudonocardiales</taxon>
        <taxon>Pseudonocardiaceae</taxon>
        <taxon>Actinomycetospora</taxon>
    </lineage>
</organism>
<dbReference type="RefSeq" id="WP_337712501.1">
    <property type="nucleotide sequence ID" value="NZ_JBBEGL010000002.1"/>
</dbReference>
<dbReference type="Pfam" id="PF02288">
    <property type="entry name" value="Dehydratase_MU"/>
    <property type="match status" value="1"/>
</dbReference>
<sequence>MSSPRSGVSGGPGCHGRIDRADDPSLPPAVLVAAHDDAPPAVVRELCAGAEEQGIPTALLGYTAPGADAAGRHAAAESRLEVGVGVGVDGAVVVRHVLVPEALLTLDAGAPAADLRVLGADAARIVAGLPLRTGLA</sequence>
<evidence type="ECO:0000313" key="3">
    <source>
        <dbReference type="Proteomes" id="UP001370100"/>
    </source>
</evidence>
<gene>
    <name evidence="2" type="ORF">WCD41_06090</name>
</gene>
<keyword evidence="3" id="KW-1185">Reference proteome</keyword>
<dbReference type="EMBL" id="JBBEGL010000002">
    <property type="protein sequence ID" value="MEJ2886013.1"/>
    <property type="molecule type" value="Genomic_DNA"/>
</dbReference>
<evidence type="ECO:0000313" key="2">
    <source>
        <dbReference type="EMBL" id="MEJ2886013.1"/>
    </source>
</evidence>
<reference evidence="2 3" key="1">
    <citation type="submission" date="2024-03" db="EMBL/GenBank/DDBJ databases">
        <title>Actinomycetospora sp. OC33-EN06, a novel actinomycete isolated from wild orchid (Aerides multiflora).</title>
        <authorList>
            <person name="Suriyachadkun C."/>
        </authorList>
    </citation>
    <scope>NUCLEOTIDE SEQUENCE [LARGE SCALE GENOMIC DNA]</scope>
    <source>
        <strain evidence="2 3">OC33-EN06</strain>
    </source>
</reference>
<name>A0ABU8N2X9_9PSEU</name>
<accession>A0ABU8N2X9</accession>
<dbReference type="SUPFAM" id="SSF52968">
    <property type="entry name" value="B12-dependent dehydatase associated subunit"/>
    <property type="match status" value="1"/>
</dbReference>
<proteinExistence type="predicted"/>
<dbReference type="Gene3D" id="3.40.50.10150">
    <property type="entry name" value="B12-dependent dehydatase associated subunit"/>
    <property type="match status" value="1"/>
</dbReference>
<dbReference type="Proteomes" id="UP001370100">
    <property type="component" value="Unassembled WGS sequence"/>
</dbReference>
<protein>
    <submittedName>
        <fullName evidence="2">Glycerol dehydratase reactivase beta/small subunit family protein</fullName>
    </submittedName>
</protein>
<comment type="caution">
    <text evidence="2">The sequence shown here is derived from an EMBL/GenBank/DDBJ whole genome shotgun (WGS) entry which is preliminary data.</text>
</comment>
<evidence type="ECO:0000256" key="1">
    <source>
        <dbReference type="SAM" id="MobiDB-lite"/>
    </source>
</evidence>
<feature type="region of interest" description="Disordered" evidence="1">
    <location>
        <begin position="1"/>
        <end position="27"/>
    </location>
</feature>
<dbReference type="InterPro" id="IPR003208">
    <property type="entry name" value="Dehydtase/Dehydtase_re"/>
</dbReference>